<name>A0AAP0NZK1_9MAGN</name>
<comment type="caution">
    <text evidence="5">The sequence shown here is derived from an EMBL/GenBank/DDBJ whole genome shotgun (WGS) entry which is preliminary data.</text>
</comment>
<reference evidence="5 6" key="1">
    <citation type="submission" date="2024-01" db="EMBL/GenBank/DDBJ databases">
        <title>Genome assemblies of Stephania.</title>
        <authorList>
            <person name="Yang L."/>
        </authorList>
    </citation>
    <scope>NUCLEOTIDE SEQUENCE [LARGE SCALE GENOMIC DNA]</scope>
    <source>
        <strain evidence="5">YNDBR</strain>
        <tissue evidence="5">Leaf</tissue>
    </source>
</reference>
<gene>
    <name evidence="5" type="ORF">Syun_019593</name>
</gene>
<accession>A0AAP0NZK1</accession>
<keyword evidence="3" id="KW-0442">Lipid degradation</keyword>
<proteinExistence type="inferred from homology"/>
<dbReference type="CDD" id="cd01837">
    <property type="entry name" value="SGNH_plant_lipase_like"/>
    <property type="match status" value="1"/>
</dbReference>
<dbReference type="GO" id="GO:0016788">
    <property type="term" value="F:hydrolase activity, acting on ester bonds"/>
    <property type="evidence" value="ECO:0007669"/>
    <property type="project" value="InterPro"/>
</dbReference>
<keyword evidence="2" id="KW-0378">Hydrolase</keyword>
<evidence type="ECO:0000313" key="6">
    <source>
        <dbReference type="Proteomes" id="UP001420932"/>
    </source>
</evidence>
<dbReference type="PANTHER" id="PTHR45648">
    <property type="entry name" value="GDSL LIPASE/ACYLHYDROLASE FAMILY PROTEIN (AFU_ORTHOLOGUE AFUA_4G14700)"/>
    <property type="match status" value="1"/>
</dbReference>
<dbReference type="Pfam" id="PF00657">
    <property type="entry name" value="Lipase_GDSL"/>
    <property type="match status" value="1"/>
</dbReference>
<sequence length="470" mass="52899">MRLDRLLQCHVWKNRRAPRVIHVARRKSRSSTEILGVNALRISSDISETIIATADRRPLERSLKRGHHPFQPPHPSLTSRLRKSSRIHRSDADLFSPPLVPALFVLGDSSVDCGNNNYLPTFAHANFPPYGRDFDTNRPTGRFCNGRIPVDFLALRLGLPFVPAFLGQQGRVEDMIHGVNYASAGAGIILSSGSELGQHISLIQQIQQAKDTFQQFILSMGEEEANEFISKSIFYLSIGSNDYIHYYLRNVSRVQSLYQPWEFNELLVSTVKLAIKNLYNANVKKVVVTGLAPLGCSPRYLWQYNSKNGECITSVNDIAMEFNFAMRYMVEKLGEELVDARITFCDLFQASMDILRNQKLYGFEVTTDACCGFGPYKGWLLCLLPSMACPNASNHVWWDQFHPTEAVNAILADNIWSGLHMDICYPMNLKKMVLPGSKFLLKVGSPITNSACVHKYLVTICLGVISPAYK</sequence>
<evidence type="ECO:0000313" key="5">
    <source>
        <dbReference type="EMBL" id="KAK9121976.1"/>
    </source>
</evidence>
<evidence type="ECO:0000256" key="2">
    <source>
        <dbReference type="ARBA" id="ARBA00022801"/>
    </source>
</evidence>
<keyword evidence="3" id="KW-0443">Lipid metabolism</keyword>
<dbReference type="GO" id="GO:0016042">
    <property type="term" value="P:lipid catabolic process"/>
    <property type="evidence" value="ECO:0007669"/>
    <property type="project" value="UniProtKB-KW"/>
</dbReference>
<dbReference type="Gene3D" id="3.40.50.1110">
    <property type="entry name" value="SGNH hydrolase"/>
    <property type="match status" value="1"/>
</dbReference>
<dbReference type="InterPro" id="IPR036514">
    <property type="entry name" value="SGNH_hydro_sf"/>
</dbReference>
<evidence type="ECO:0000256" key="4">
    <source>
        <dbReference type="SAM" id="MobiDB-lite"/>
    </source>
</evidence>
<comment type="similarity">
    <text evidence="1">Belongs to the 'GDSL' lipolytic enzyme family.</text>
</comment>
<evidence type="ECO:0000256" key="3">
    <source>
        <dbReference type="ARBA" id="ARBA00022963"/>
    </source>
</evidence>
<feature type="region of interest" description="Disordered" evidence="4">
    <location>
        <begin position="57"/>
        <end position="82"/>
    </location>
</feature>
<dbReference type="InterPro" id="IPR051058">
    <property type="entry name" value="GDSL_Est/Lipase"/>
</dbReference>
<dbReference type="InterPro" id="IPR035669">
    <property type="entry name" value="SGNH_plant_lipase-like"/>
</dbReference>
<evidence type="ECO:0000256" key="1">
    <source>
        <dbReference type="ARBA" id="ARBA00008668"/>
    </source>
</evidence>
<organism evidence="5 6">
    <name type="scientific">Stephania yunnanensis</name>
    <dbReference type="NCBI Taxonomy" id="152371"/>
    <lineage>
        <taxon>Eukaryota</taxon>
        <taxon>Viridiplantae</taxon>
        <taxon>Streptophyta</taxon>
        <taxon>Embryophyta</taxon>
        <taxon>Tracheophyta</taxon>
        <taxon>Spermatophyta</taxon>
        <taxon>Magnoliopsida</taxon>
        <taxon>Ranunculales</taxon>
        <taxon>Menispermaceae</taxon>
        <taxon>Menispermoideae</taxon>
        <taxon>Cissampelideae</taxon>
        <taxon>Stephania</taxon>
    </lineage>
</organism>
<protein>
    <submittedName>
        <fullName evidence="5">Uncharacterized protein</fullName>
    </submittedName>
</protein>
<dbReference type="InterPro" id="IPR001087">
    <property type="entry name" value="GDSL"/>
</dbReference>
<dbReference type="SUPFAM" id="SSF52266">
    <property type="entry name" value="SGNH hydrolase"/>
    <property type="match status" value="1"/>
</dbReference>
<dbReference type="Proteomes" id="UP001420932">
    <property type="component" value="Unassembled WGS sequence"/>
</dbReference>
<keyword evidence="6" id="KW-1185">Reference proteome</keyword>
<dbReference type="PANTHER" id="PTHR45648:SF13">
    <property type="entry name" value="OS02G0290900 PROTEIN"/>
    <property type="match status" value="1"/>
</dbReference>
<dbReference type="AlphaFoldDB" id="A0AAP0NZK1"/>
<dbReference type="EMBL" id="JBBNAF010000008">
    <property type="protein sequence ID" value="KAK9121976.1"/>
    <property type="molecule type" value="Genomic_DNA"/>
</dbReference>